<dbReference type="EMBL" id="JAUUTY010000004">
    <property type="protein sequence ID" value="KAK1644292.1"/>
    <property type="molecule type" value="Genomic_DNA"/>
</dbReference>
<protein>
    <submittedName>
        <fullName evidence="3">Uncharacterized protein</fullName>
    </submittedName>
</protein>
<reference evidence="3" key="1">
    <citation type="submission" date="2023-07" db="EMBL/GenBank/DDBJ databases">
        <title>A chromosome-level genome assembly of Lolium multiflorum.</title>
        <authorList>
            <person name="Chen Y."/>
            <person name="Copetti D."/>
            <person name="Kolliker R."/>
            <person name="Studer B."/>
        </authorList>
    </citation>
    <scope>NUCLEOTIDE SEQUENCE</scope>
    <source>
        <strain evidence="3">02402/16</strain>
        <tissue evidence="3">Leaf</tissue>
    </source>
</reference>
<keyword evidence="4" id="KW-1185">Reference proteome</keyword>
<feature type="coiled-coil region" evidence="1">
    <location>
        <begin position="184"/>
        <end position="280"/>
    </location>
</feature>
<feature type="region of interest" description="Disordered" evidence="2">
    <location>
        <begin position="456"/>
        <end position="528"/>
    </location>
</feature>
<gene>
    <name evidence="3" type="ORF">QYE76_062097</name>
</gene>
<feature type="region of interest" description="Disordered" evidence="2">
    <location>
        <begin position="113"/>
        <end position="139"/>
    </location>
</feature>
<accession>A0AAD8S513</accession>
<sequence length="536" mass="59017">MASFAMVAVAAVVPAFAGFRLALFVLTPVGLRRALYFPVPLRCHVVADVDSTRTVGPSVSDWTTTVRRRLGPPRRRQVQQRFPRIAAEVPESFEPSRRFWDDEDPDPYVVANKHKMGRTHTPRPGNSSASNVDNGSDSNDDLLVLEPQAIFEELLWEHQGLNEEFSTLKLEHSQCQATLPDAPAEDLAAQIAALKAARDELATQHQRELQAQREETAKLKDQLIQAGSEHARALKEAISAGNAQVEETLKQLVETEGQLRREMEGEQKQLQDEREHLESIQGYLTGLEDMIKDTDAKAFKLFPNSQQCAETVVAKGRVDDVVGADLPWTAKDYLTALLSRISHMRAVDRTLGLLPDAAIAVLKGLWPGEHVPEHIQVIVERLLQETSRCLSEWRHSSARAGADIALLFVCSWYEGLDLDALHSMHDNAPTNKDPAMGAARRARAYEIASYATTSDFIPPPANLKEAFTDDEEEEDEEAGEGDAEAEAEAPKEPAAGAPESAHAAPEVPVEAHVNPPTSLRRFSSALPDPVILSCLT</sequence>
<evidence type="ECO:0000256" key="1">
    <source>
        <dbReference type="SAM" id="Coils"/>
    </source>
</evidence>
<organism evidence="3 4">
    <name type="scientific">Lolium multiflorum</name>
    <name type="common">Italian ryegrass</name>
    <name type="synonym">Lolium perenne subsp. multiflorum</name>
    <dbReference type="NCBI Taxonomy" id="4521"/>
    <lineage>
        <taxon>Eukaryota</taxon>
        <taxon>Viridiplantae</taxon>
        <taxon>Streptophyta</taxon>
        <taxon>Embryophyta</taxon>
        <taxon>Tracheophyta</taxon>
        <taxon>Spermatophyta</taxon>
        <taxon>Magnoliopsida</taxon>
        <taxon>Liliopsida</taxon>
        <taxon>Poales</taxon>
        <taxon>Poaceae</taxon>
        <taxon>BOP clade</taxon>
        <taxon>Pooideae</taxon>
        <taxon>Poodae</taxon>
        <taxon>Poeae</taxon>
        <taxon>Poeae Chloroplast Group 2 (Poeae type)</taxon>
        <taxon>Loliodinae</taxon>
        <taxon>Loliinae</taxon>
        <taxon>Lolium</taxon>
    </lineage>
</organism>
<comment type="caution">
    <text evidence="3">The sequence shown here is derived from an EMBL/GenBank/DDBJ whole genome shotgun (WGS) entry which is preliminary data.</text>
</comment>
<keyword evidence="1" id="KW-0175">Coiled coil</keyword>
<proteinExistence type="predicted"/>
<name>A0AAD8S513_LOLMU</name>
<evidence type="ECO:0000313" key="4">
    <source>
        <dbReference type="Proteomes" id="UP001231189"/>
    </source>
</evidence>
<feature type="compositionally biased region" description="Low complexity" evidence="2">
    <location>
        <begin position="126"/>
        <end position="137"/>
    </location>
</feature>
<evidence type="ECO:0000313" key="3">
    <source>
        <dbReference type="EMBL" id="KAK1644292.1"/>
    </source>
</evidence>
<feature type="compositionally biased region" description="Acidic residues" evidence="2">
    <location>
        <begin position="468"/>
        <end position="487"/>
    </location>
</feature>
<feature type="compositionally biased region" description="Low complexity" evidence="2">
    <location>
        <begin position="492"/>
        <end position="506"/>
    </location>
</feature>
<dbReference type="AlphaFoldDB" id="A0AAD8S513"/>
<evidence type="ECO:0000256" key="2">
    <source>
        <dbReference type="SAM" id="MobiDB-lite"/>
    </source>
</evidence>
<dbReference type="Proteomes" id="UP001231189">
    <property type="component" value="Unassembled WGS sequence"/>
</dbReference>